<dbReference type="PANTHER" id="PTHR37299">
    <property type="entry name" value="TRANSCRIPTIONAL REGULATOR-RELATED"/>
    <property type="match status" value="1"/>
</dbReference>
<dbReference type="RefSeq" id="WP_231002809.1">
    <property type="nucleotide sequence ID" value="NZ_JAJNEC010000004.1"/>
</dbReference>
<dbReference type="SMART" id="SM00850">
    <property type="entry name" value="LytTR"/>
    <property type="match status" value="1"/>
</dbReference>
<gene>
    <name evidence="4" type="ORF">LQ567_03965</name>
</gene>
<organism evidence="4 5">
    <name type="scientific">Niabella pedocola</name>
    <dbReference type="NCBI Taxonomy" id="1752077"/>
    <lineage>
        <taxon>Bacteria</taxon>
        <taxon>Pseudomonadati</taxon>
        <taxon>Bacteroidota</taxon>
        <taxon>Chitinophagia</taxon>
        <taxon>Chitinophagales</taxon>
        <taxon>Chitinophagaceae</taxon>
        <taxon>Niabella</taxon>
    </lineage>
</organism>
<dbReference type="Proteomes" id="UP001199816">
    <property type="component" value="Unassembled WGS sequence"/>
</dbReference>
<dbReference type="InterPro" id="IPR011006">
    <property type="entry name" value="CheY-like_superfamily"/>
</dbReference>
<keyword evidence="1" id="KW-0597">Phosphoprotein</keyword>
<accession>A0ABS8PLB8</accession>
<keyword evidence="5" id="KW-1185">Reference proteome</keyword>
<dbReference type="SMART" id="SM00448">
    <property type="entry name" value="REC"/>
    <property type="match status" value="1"/>
</dbReference>
<keyword evidence="4" id="KW-0238">DNA-binding</keyword>
<reference evidence="4 5" key="1">
    <citation type="submission" date="2021-11" db="EMBL/GenBank/DDBJ databases">
        <title>Genomic of Niabella pedocola.</title>
        <authorList>
            <person name="Wu T."/>
        </authorList>
    </citation>
    <scope>NUCLEOTIDE SEQUENCE [LARGE SCALE GENOMIC DNA]</scope>
    <source>
        <strain evidence="4 5">JCM 31011</strain>
    </source>
</reference>
<feature type="domain" description="Response regulatory" evidence="2">
    <location>
        <begin position="3"/>
        <end position="114"/>
    </location>
</feature>
<evidence type="ECO:0000313" key="5">
    <source>
        <dbReference type="Proteomes" id="UP001199816"/>
    </source>
</evidence>
<sequence>MIQCIIVDDEPLARNILVQHLNRLPNWCVQHECINAAEAWQALQENTVQVMFLDIQMPGISGLELLRSLKHPPVVILTTAYTHYAVEGFDLRVADYLLKPITFERFTQAIVKAQEVLASPVVTIREQSSGTAPLVSDHLFLKVDNRHIRLNFDETLYFEAQRDFTKIFLQDRAVLVGLHLKLLENMLPETLFTRVHRSYIINKRKISGIEGNRILVEKREVPIGTHYKEAFFRWMGL</sequence>
<name>A0ABS8PLB8_9BACT</name>
<dbReference type="Pfam" id="PF00072">
    <property type="entry name" value="Response_reg"/>
    <property type="match status" value="1"/>
</dbReference>
<dbReference type="SUPFAM" id="SSF52172">
    <property type="entry name" value="CheY-like"/>
    <property type="match status" value="1"/>
</dbReference>
<evidence type="ECO:0000313" key="4">
    <source>
        <dbReference type="EMBL" id="MCD2421904.1"/>
    </source>
</evidence>
<dbReference type="PROSITE" id="PS50110">
    <property type="entry name" value="RESPONSE_REGULATORY"/>
    <property type="match status" value="1"/>
</dbReference>
<dbReference type="InterPro" id="IPR007492">
    <property type="entry name" value="LytTR_DNA-bd_dom"/>
</dbReference>
<evidence type="ECO:0000259" key="2">
    <source>
        <dbReference type="PROSITE" id="PS50110"/>
    </source>
</evidence>
<dbReference type="Gene3D" id="3.40.50.2300">
    <property type="match status" value="1"/>
</dbReference>
<dbReference type="InterPro" id="IPR046947">
    <property type="entry name" value="LytR-like"/>
</dbReference>
<proteinExistence type="predicted"/>
<dbReference type="Pfam" id="PF04397">
    <property type="entry name" value="LytTR"/>
    <property type="match status" value="1"/>
</dbReference>
<evidence type="ECO:0000256" key="1">
    <source>
        <dbReference type="PROSITE-ProRule" id="PRU00169"/>
    </source>
</evidence>
<dbReference type="GO" id="GO:0003677">
    <property type="term" value="F:DNA binding"/>
    <property type="evidence" value="ECO:0007669"/>
    <property type="project" value="UniProtKB-KW"/>
</dbReference>
<dbReference type="InterPro" id="IPR001789">
    <property type="entry name" value="Sig_transdc_resp-reg_receiver"/>
</dbReference>
<dbReference type="PROSITE" id="PS50930">
    <property type="entry name" value="HTH_LYTTR"/>
    <property type="match status" value="1"/>
</dbReference>
<dbReference type="EMBL" id="JAJNEC010000004">
    <property type="protein sequence ID" value="MCD2421904.1"/>
    <property type="molecule type" value="Genomic_DNA"/>
</dbReference>
<feature type="domain" description="HTH LytTR-type" evidence="3">
    <location>
        <begin position="139"/>
        <end position="210"/>
    </location>
</feature>
<dbReference type="Gene3D" id="2.40.50.1020">
    <property type="entry name" value="LytTr DNA-binding domain"/>
    <property type="match status" value="1"/>
</dbReference>
<dbReference type="PANTHER" id="PTHR37299:SF1">
    <property type="entry name" value="STAGE 0 SPORULATION PROTEIN A HOMOLOG"/>
    <property type="match status" value="1"/>
</dbReference>
<comment type="caution">
    <text evidence="4">The sequence shown here is derived from an EMBL/GenBank/DDBJ whole genome shotgun (WGS) entry which is preliminary data.</text>
</comment>
<feature type="modified residue" description="4-aspartylphosphate" evidence="1">
    <location>
        <position position="54"/>
    </location>
</feature>
<protein>
    <submittedName>
        <fullName evidence="4">LytTR family DNA-binding domain-containing protein</fullName>
    </submittedName>
</protein>
<evidence type="ECO:0000259" key="3">
    <source>
        <dbReference type="PROSITE" id="PS50930"/>
    </source>
</evidence>